<dbReference type="eggNOG" id="arCOG03156">
    <property type="taxonomic scope" value="Archaea"/>
</dbReference>
<dbReference type="HOGENOM" id="CLU_1536722_0_0_2"/>
<dbReference type="Pfam" id="PF14528">
    <property type="entry name" value="LAGLIDADG_3"/>
    <property type="match status" value="1"/>
</dbReference>
<evidence type="ECO:0000313" key="2">
    <source>
        <dbReference type="EMBL" id="ACB39716.1"/>
    </source>
</evidence>
<evidence type="ECO:0000313" key="3">
    <source>
        <dbReference type="Proteomes" id="UP000001694"/>
    </source>
</evidence>
<dbReference type="GO" id="GO:0004519">
    <property type="term" value="F:endonuclease activity"/>
    <property type="evidence" value="ECO:0007669"/>
    <property type="project" value="InterPro"/>
</dbReference>
<evidence type="ECO:0000259" key="1">
    <source>
        <dbReference type="Pfam" id="PF14528"/>
    </source>
</evidence>
<sequence>MDIFQYVKALSAFDGYVDYRVGKNYEIVIADMSKEFLEEICNELRKYGVSCGVYASRRDRAFRLRIYGKESVDRILNSSLAPEVLIAAAIDAEGNVKKYRNQPFRTRIVVKSDMARRIEDALTALSIRYVKITRKGGRYTEIVVSGKEENQKLYRVVKIRHPQKLQVVGHYLNL</sequence>
<keyword evidence="3" id="KW-1185">Reference proteome</keyword>
<protein>
    <recommendedName>
        <fullName evidence="1">Homing endonuclease LAGLIDADG domain-containing protein</fullName>
    </recommendedName>
</protein>
<accession>B1YD53</accession>
<dbReference type="AlphaFoldDB" id="B1YD53"/>
<feature type="domain" description="Homing endonuclease LAGLIDADG" evidence="1">
    <location>
        <begin position="14"/>
        <end position="76"/>
    </location>
</feature>
<name>B1YD53_PYRNV</name>
<dbReference type="KEGG" id="tne:Tneu_0777"/>
<gene>
    <name evidence="2" type="ordered locus">Tneu_0777</name>
</gene>
<proteinExistence type="predicted"/>
<dbReference type="Proteomes" id="UP000001694">
    <property type="component" value="Chromosome"/>
</dbReference>
<dbReference type="Gene3D" id="3.10.28.10">
    <property type="entry name" value="Homing endonucleases"/>
    <property type="match status" value="1"/>
</dbReference>
<dbReference type="EMBL" id="CP001014">
    <property type="protein sequence ID" value="ACB39716.1"/>
    <property type="molecule type" value="Genomic_DNA"/>
</dbReference>
<dbReference type="InterPro" id="IPR004860">
    <property type="entry name" value="LAGLIDADG_dom"/>
</dbReference>
<organism evidence="2 3">
    <name type="scientific">Pyrobaculum neutrophilum (strain DSM 2338 / JCM 9278 / NBRC 100436 / V24Sta)</name>
    <name type="common">Thermoproteus neutrophilus</name>
    <dbReference type="NCBI Taxonomy" id="444157"/>
    <lineage>
        <taxon>Archaea</taxon>
        <taxon>Thermoproteota</taxon>
        <taxon>Thermoprotei</taxon>
        <taxon>Thermoproteales</taxon>
        <taxon>Thermoproteaceae</taxon>
        <taxon>Pyrobaculum</taxon>
    </lineage>
</organism>
<dbReference type="SUPFAM" id="SSF55608">
    <property type="entry name" value="Homing endonucleases"/>
    <property type="match status" value="2"/>
</dbReference>
<dbReference type="InterPro" id="IPR027434">
    <property type="entry name" value="Homing_endonucl"/>
</dbReference>
<reference evidence="2" key="1">
    <citation type="submission" date="2008-03" db="EMBL/GenBank/DDBJ databases">
        <title>Complete sequence of Thermoproteus neutrophilus V24Sta.</title>
        <authorList>
            <consortium name="US DOE Joint Genome Institute"/>
            <person name="Copeland A."/>
            <person name="Lucas S."/>
            <person name="Lapidus A."/>
            <person name="Glavina del Rio T."/>
            <person name="Dalin E."/>
            <person name="Tice H."/>
            <person name="Bruce D."/>
            <person name="Goodwin L."/>
            <person name="Pitluck S."/>
            <person name="Sims D."/>
            <person name="Brettin T."/>
            <person name="Detter J.C."/>
            <person name="Han C."/>
            <person name="Kuske C.R."/>
            <person name="Schmutz J."/>
            <person name="Larimer F."/>
            <person name="Land M."/>
            <person name="Hauser L."/>
            <person name="Kyrpides N."/>
            <person name="Mikhailova N."/>
            <person name="Biddle J.F."/>
            <person name="Zhang Z."/>
            <person name="Fitz-Gibbon S.T."/>
            <person name="Lowe T.M."/>
            <person name="Saltikov C."/>
            <person name="House C.H."/>
            <person name="Richardson P."/>
        </authorList>
    </citation>
    <scope>NUCLEOTIDE SEQUENCE [LARGE SCALE GENOMIC DNA]</scope>
    <source>
        <strain evidence="2">V24Sta</strain>
    </source>
</reference>